<name>A0A1D9NZL5_9FIRM</name>
<feature type="signal peptide" evidence="2">
    <location>
        <begin position="1"/>
        <end position="20"/>
    </location>
</feature>
<dbReference type="AlphaFoldDB" id="A0A1D9NZL5"/>
<evidence type="ECO:0000313" key="4">
    <source>
        <dbReference type="Proteomes" id="UP000179284"/>
    </source>
</evidence>
<protein>
    <submittedName>
        <fullName evidence="3">Uncharacterized protein</fullName>
    </submittedName>
</protein>
<dbReference type="RefSeq" id="WP_071175416.1">
    <property type="nucleotide sequence ID" value="NZ_CP017831.1"/>
</dbReference>
<evidence type="ECO:0000256" key="1">
    <source>
        <dbReference type="SAM" id="MobiDB-lite"/>
    </source>
</evidence>
<feature type="chain" id="PRO_5039728657" evidence="2">
    <location>
        <begin position="21"/>
        <end position="268"/>
    </location>
</feature>
<feature type="compositionally biased region" description="Basic and acidic residues" evidence="1">
    <location>
        <begin position="28"/>
        <end position="50"/>
    </location>
</feature>
<organism evidence="3 4">
    <name type="scientific">Butyrivibrio hungatei</name>
    <dbReference type="NCBI Taxonomy" id="185008"/>
    <lineage>
        <taxon>Bacteria</taxon>
        <taxon>Bacillati</taxon>
        <taxon>Bacillota</taxon>
        <taxon>Clostridia</taxon>
        <taxon>Lachnospirales</taxon>
        <taxon>Lachnospiraceae</taxon>
        <taxon>Butyrivibrio</taxon>
    </lineage>
</organism>
<sequence length="268" mass="29904">MKKRLVCFGLCLVMLFSATACNSSSGSHELKGTEDENQKKEFVSEKKLEEEIGSSDEASTEASEDIDTDIDEMSEDSDLELEDIEDLEDISSTANSGQGVLLGYAYVGYEDGCITSAPSGTIKDDTVLFNGVTAGEMCDYMDKEILPKGEKLNRDLVYQFLEVNLISDDVTDDDYSFAYACLQALSLAYEFGDHDVQVKKMRVSFENREVRYYDVTIDGKDDTFVSDMLNYKFSIDNGDTDYSDIYSKDNLALWVLGISKVFNITLGE</sequence>
<accession>A0A1D9NZL5</accession>
<dbReference type="Proteomes" id="UP000179284">
    <property type="component" value="Chromosome I"/>
</dbReference>
<dbReference type="EMBL" id="CP017831">
    <property type="protein sequence ID" value="AOZ95661.1"/>
    <property type="molecule type" value="Genomic_DNA"/>
</dbReference>
<keyword evidence="2" id="KW-0732">Signal</keyword>
<evidence type="ECO:0000256" key="2">
    <source>
        <dbReference type="SAM" id="SignalP"/>
    </source>
</evidence>
<dbReference type="KEGG" id="bhu:bhn_I0627"/>
<feature type="compositionally biased region" description="Acidic residues" evidence="1">
    <location>
        <begin position="51"/>
        <end position="72"/>
    </location>
</feature>
<dbReference type="PROSITE" id="PS51257">
    <property type="entry name" value="PROKAR_LIPOPROTEIN"/>
    <property type="match status" value="1"/>
</dbReference>
<dbReference type="OrthoDB" id="2003598at2"/>
<feature type="region of interest" description="Disordered" evidence="1">
    <location>
        <begin position="22"/>
        <end position="72"/>
    </location>
</feature>
<gene>
    <name evidence="3" type="ORF">bhn_I0627</name>
</gene>
<keyword evidence="4" id="KW-1185">Reference proteome</keyword>
<reference evidence="4" key="1">
    <citation type="submission" date="2016-10" db="EMBL/GenBank/DDBJ databases">
        <title>The complete genome sequence of the rumen bacterium Butyrivibrio hungatei MB2003.</title>
        <authorList>
            <person name="Palevich N."/>
            <person name="Kelly W.J."/>
            <person name="Leahy S.C."/>
            <person name="Altermann E."/>
            <person name="Rakonjac J."/>
            <person name="Attwood G.T."/>
        </authorList>
    </citation>
    <scope>NUCLEOTIDE SEQUENCE [LARGE SCALE GENOMIC DNA]</scope>
    <source>
        <strain evidence="4">MB2003</strain>
    </source>
</reference>
<proteinExistence type="predicted"/>
<evidence type="ECO:0000313" key="3">
    <source>
        <dbReference type="EMBL" id="AOZ95661.1"/>
    </source>
</evidence>